<gene>
    <name evidence="8" type="ORF">ATK06_0606</name>
</gene>
<feature type="transmembrane region" description="Helical" evidence="6">
    <location>
        <begin position="40"/>
        <end position="58"/>
    </location>
</feature>
<dbReference type="RefSeq" id="WP_048378754.1">
    <property type="nucleotide sequence ID" value="NZ_LDYE01000001.1"/>
</dbReference>
<feature type="transmembrane region" description="Helical" evidence="6">
    <location>
        <begin position="100"/>
        <end position="121"/>
    </location>
</feature>
<dbReference type="Proteomes" id="UP000221653">
    <property type="component" value="Unassembled WGS sequence"/>
</dbReference>
<feature type="transmembrane region" description="Helical" evidence="6">
    <location>
        <begin position="12"/>
        <end position="34"/>
    </location>
</feature>
<evidence type="ECO:0000256" key="5">
    <source>
        <dbReference type="ARBA" id="ARBA00023136"/>
    </source>
</evidence>
<dbReference type="EMBL" id="PDJF01000001">
    <property type="protein sequence ID" value="PFG27536.1"/>
    <property type="molecule type" value="Genomic_DNA"/>
</dbReference>
<comment type="similarity">
    <text evidence="2">Belongs to the GtrA family.</text>
</comment>
<keyword evidence="4 6" id="KW-1133">Transmembrane helix</keyword>
<keyword evidence="5 6" id="KW-0472">Membrane</keyword>
<dbReference type="InterPro" id="IPR051401">
    <property type="entry name" value="GtrA_CellWall_Glycosyl"/>
</dbReference>
<dbReference type="InterPro" id="IPR007267">
    <property type="entry name" value="GtrA_DPMS_TM"/>
</dbReference>
<protein>
    <submittedName>
        <fullName evidence="8">Putative flippase GtrA</fullName>
    </submittedName>
</protein>
<evidence type="ECO:0000256" key="6">
    <source>
        <dbReference type="SAM" id="Phobius"/>
    </source>
</evidence>
<evidence type="ECO:0000313" key="9">
    <source>
        <dbReference type="Proteomes" id="UP000221653"/>
    </source>
</evidence>
<organism evidence="8 9">
    <name type="scientific">Corynebacterium renale</name>
    <dbReference type="NCBI Taxonomy" id="1724"/>
    <lineage>
        <taxon>Bacteria</taxon>
        <taxon>Bacillati</taxon>
        <taxon>Actinomycetota</taxon>
        <taxon>Actinomycetes</taxon>
        <taxon>Mycobacteriales</taxon>
        <taxon>Corynebacteriaceae</taxon>
        <taxon>Corynebacterium</taxon>
    </lineage>
</organism>
<evidence type="ECO:0000256" key="2">
    <source>
        <dbReference type="ARBA" id="ARBA00009399"/>
    </source>
</evidence>
<dbReference type="PANTHER" id="PTHR38459:SF6">
    <property type="entry name" value="ARABINOGALACTAN BIOSYNTHESIS RECRUITING PROTEIN RV3789"/>
    <property type="match status" value="1"/>
</dbReference>
<evidence type="ECO:0000256" key="1">
    <source>
        <dbReference type="ARBA" id="ARBA00004141"/>
    </source>
</evidence>
<reference evidence="8 9" key="1">
    <citation type="submission" date="2017-10" db="EMBL/GenBank/DDBJ databases">
        <title>Sequencing the genomes of 1000 actinobacteria strains.</title>
        <authorList>
            <person name="Klenk H.-P."/>
        </authorList>
    </citation>
    <scope>NUCLEOTIDE SEQUENCE [LARGE SCALE GENOMIC DNA]</scope>
    <source>
        <strain evidence="8 9">DSM 20688</strain>
    </source>
</reference>
<comment type="caution">
    <text evidence="8">The sequence shown here is derived from an EMBL/GenBank/DDBJ whole genome shotgun (WGS) entry which is preliminary data.</text>
</comment>
<keyword evidence="9" id="KW-1185">Reference proteome</keyword>
<name>A0A2A9DME5_9CORY</name>
<evidence type="ECO:0000256" key="3">
    <source>
        <dbReference type="ARBA" id="ARBA00022692"/>
    </source>
</evidence>
<sequence>MKTQAFRFLISGGVSAVVDLGLTWIFNVLLSVTVPVSRTIGWVFGTLTAYVINSRWTFSSGHSNKRFAQVMGLYGITYVINIGGQWALQRLAEGWGWNQTVALVVAFVISQGTATVINFLVQRAFIFKD</sequence>
<dbReference type="GO" id="GO:0005886">
    <property type="term" value="C:plasma membrane"/>
    <property type="evidence" value="ECO:0007669"/>
    <property type="project" value="TreeGrafter"/>
</dbReference>
<feature type="transmembrane region" description="Helical" evidence="6">
    <location>
        <begin position="70"/>
        <end position="88"/>
    </location>
</feature>
<evidence type="ECO:0000259" key="7">
    <source>
        <dbReference type="Pfam" id="PF04138"/>
    </source>
</evidence>
<comment type="subcellular location">
    <subcellularLocation>
        <location evidence="1">Membrane</location>
        <topology evidence="1">Multi-pass membrane protein</topology>
    </subcellularLocation>
</comment>
<keyword evidence="3 6" id="KW-0812">Transmembrane</keyword>
<evidence type="ECO:0000313" key="8">
    <source>
        <dbReference type="EMBL" id="PFG27536.1"/>
    </source>
</evidence>
<evidence type="ECO:0000256" key="4">
    <source>
        <dbReference type="ARBA" id="ARBA00022989"/>
    </source>
</evidence>
<feature type="domain" description="GtrA/DPMS transmembrane" evidence="7">
    <location>
        <begin position="7"/>
        <end position="127"/>
    </location>
</feature>
<proteinExistence type="inferred from homology"/>
<dbReference type="AlphaFoldDB" id="A0A2A9DME5"/>
<dbReference type="GO" id="GO:0000271">
    <property type="term" value="P:polysaccharide biosynthetic process"/>
    <property type="evidence" value="ECO:0007669"/>
    <property type="project" value="InterPro"/>
</dbReference>
<dbReference type="STRING" id="1724.GCA_001044175_00138"/>
<dbReference type="Pfam" id="PF04138">
    <property type="entry name" value="GtrA_DPMS_TM"/>
    <property type="match status" value="1"/>
</dbReference>
<accession>A0A2A9DME5</accession>
<dbReference type="PANTHER" id="PTHR38459">
    <property type="entry name" value="PROPHAGE BACTOPRENOL-LINKED GLUCOSE TRANSLOCASE HOMOLOG"/>
    <property type="match status" value="1"/>
</dbReference>
<dbReference type="OrthoDB" id="3828151at2"/>